<keyword evidence="2" id="KW-1185">Reference proteome</keyword>
<dbReference type="RefSeq" id="WP_104813172.1">
    <property type="nucleotide sequence ID" value="NZ_MQUB01000001.1"/>
</dbReference>
<protein>
    <recommendedName>
        <fullName evidence="3">DUF885 domain-containing protein</fullName>
    </recommendedName>
</protein>
<dbReference type="OrthoDB" id="7277554at2"/>
<evidence type="ECO:0008006" key="3">
    <source>
        <dbReference type="Google" id="ProtNLM"/>
    </source>
</evidence>
<reference evidence="1 2" key="1">
    <citation type="submission" date="2016-11" db="EMBL/GenBank/DDBJ databases">
        <title>Trade-off between light-utilization and light-protection in marine flavobacteria.</title>
        <authorList>
            <person name="Kumagai Y."/>
        </authorList>
    </citation>
    <scope>NUCLEOTIDE SEQUENCE [LARGE SCALE GENOMIC DNA]</scope>
    <source>
        <strain evidence="1 2">NBRC 107741</strain>
    </source>
</reference>
<comment type="caution">
    <text evidence="1">The sequence shown here is derived from an EMBL/GenBank/DDBJ whole genome shotgun (WGS) entry which is preliminary data.</text>
</comment>
<gene>
    <name evidence="1" type="ORF">BST85_10340</name>
</gene>
<accession>A0A2S7KRK9</accession>
<name>A0A2S7KRK9_9FLAO</name>
<dbReference type="EMBL" id="MQUB01000001">
    <property type="protein sequence ID" value="PQB05237.1"/>
    <property type="molecule type" value="Genomic_DNA"/>
</dbReference>
<sequence>MNRQLTHPLLLIYFLLLVACSEKESQTPVEVSASLVPATYQDLVDLFHQWREFEEPPLYQGAPDYRAITFEERQADFLELQNRLKRMDTTGWSVPQQVDWTIVWAEMNGYDFNHRILKPWERDPAYYKTVWTYKSDVPAHEGPTHHATLELWTYQLPLSPSERERMLEDLSVIPPLNEQAKVNLTGNARDLWITGIRDIKGQSTVLSELLAREDIRSDKELAMALEQAITSTDELSNWLEQESASKDGPSGIGKENYSWYLQNVHLVPLSWEDEVMILRRELARAWTALKLEEHKNRDLPQLVAADSPEAYDQMANKAAENLLTFLDQQDIVTVKPYFELALRAHLGEYIPEEQRNFFYIGEHFDPRPLYSHFYHWFELARMENEPHASEIRRGPLLYNIFDSRNEGTATAVEEMFLQAGLYEDSPRSKEIVYIMIAQRAARGLGSLYAHANLMNMEEAGGIHSEFTPRGWMKTEKELLIFEQHLYLRQPGYGTSYITGKYLLEEAMAAYGLQLETQGKAFAARDFFDTLNSIGNIPISLGQWEMTGIKQNQLAPPDPTVKKD</sequence>
<evidence type="ECO:0000313" key="1">
    <source>
        <dbReference type="EMBL" id="PQB05237.1"/>
    </source>
</evidence>
<proteinExistence type="predicted"/>
<dbReference type="Proteomes" id="UP000239800">
    <property type="component" value="Unassembled WGS sequence"/>
</dbReference>
<dbReference type="AlphaFoldDB" id="A0A2S7KRK9"/>
<dbReference type="PROSITE" id="PS51257">
    <property type="entry name" value="PROKAR_LIPOPROTEIN"/>
    <property type="match status" value="1"/>
</dbReference>
<evidence type="ECO:0000313" key="2">
    <source>
        <dbReference type="Proteomes" id="UP000239800"/>
    </source>
</evidence>
<organism evidence="1 2">
    <name type="scientific">Aureitalea marina</name>
    <dbReference type="NCBI Taxonomy" id="930804"/>
    <lineage>
        <taxon>Bacteria</taxon>
        <taxon>Pseudomonadati</taxon>
        <taxon>Bacteroidota</taxon>
        <taxon>Flavobacteriia</taxon>
        <taxon>Flavobacteriales</taxon>
        <taxon>Flavobacteriaceae</taxon>
        <taxon>Aureitalea</taxon>
    </lineage>
</organism>